<proteinExistence type="predicted"/>
<name>A0AC58RP68_TOBAC</name>
<accession>A0AC58RP68</accession>
<reference evidence="1" key="1">
    <citation type="journal article" date="2014" name="Nat. Commun.">
        <title>The tobacco genome sequence and its comparison with those of tomato and potato.</title>
        <authorList>
            <person name="Sierro N."/>
            <person name="Battey J.N."/>
            <person name="Ouadi S."/>
            <person name="Bakaher N."/>
            <person name="Bovet L."/>
            <person name="Willig A."/>
            <person name="Goepfert S."/>
            <person name="Peitsch M.C."/>
            <person name="Ivanov N.V."/>
        </authorList>
    </citation>
    <scope>NUCLEOTIDE SEQUENCE [LARGE SCALE GENOMIC DNA]</scope>
</reference>
<evidence type="ECO:0000313" key="1">
    <source>
        <dbReference type="Proteomes" id="UP000790787"/>
    </source>
</evidence>
<sequence length="302" mass="34680">MEVYIDDMMVKSQQAGDHIKHLSDTFQILHKFNMKLNPAECAFGVSLALKKQNQFEWSEECQQAIKNLKVYLSNPPLLAKPKDGEKLLIYLDVLEVAIPREENVEADTLANLASAAEVTKEENASVIHLFHSVLDQDKTEYGILPEDKKKAQALRQNATRYCLNQDNLYKKMLGGPLARCLGLSQTEYVMKEIHERYCGNHAGGRSLVKTIIRAGYYWPKMEEEAKYFVAKCDKCQRYGNNMHRPAELLHPVVAPWRFMKWGMDIGGPLPQPKGKVRFLLVLTDYFTKWVKAGVLNKYEKKR</sequence>
<dbReference type="RefSeq" id="XP_075074522.1">
    <property type="nucleotide sequence ID" value="XM_075218421.1"/>
</dbReference>
<reference evidence="2" key="2">
    <citation type="submission" date="2025-08" db="UniProtKB">
        <authorList>
            <consortium name="RefSeq"/>
        </authorList>
    </citation>
    <scope>IDENTIFICATION</scope>
    <source>
        <tissue evidence="2">Leaf</tissue>
    </source>
</reference>
<dbReference type="Proteomes" id="UP000790787">
    <property type="component" value="Chromosome 1"/>
</dbReference>
<organism evidence="1 2">
    <name type="scientific">Nicotiana tabacum</name>
    <name type="common">Common tobacco</name>
    <dbReference type="NCBI Taxonomy" id="4097"/>
    <lineage>
        <taxon>Eukaryota</taxon>
        <taxon>Viridiplantae</taxon>
        <taxon>Streptophyta</taxon>
        <taxon>Embryophyta</taxon>
        <taxon>Tracheophyta</taxon>
        <taxon>Spermatophyta</taxon>
        <taxon>Magnoliopsida</taxon>
        <taxon>eudicotyledons</taxon>
        <taxon>Gunneridae</taxon>
        <taxon>Pentapetalae</taxon>
        <taxon>asterids</taxon>
        <taxon>lamiids</taxon>
        <taxon>Solanales</taxon>
        <taxon>Solanaceae</taxon>
        <taxon>Nicotianoideae</taxon>
        <taxon>Nicotianeae</taxon>
        <taxon>Nicotiana</taxon>
    </lineage>
</organism>
<protein>
    <submittedName>
        <fullName evidence="2">Uncharacterized protein LOC142162110</fullName>
    </submittedName>
</protein>
<keyword evidence="1" id="KW-1185">Reference proteome</keyword>
<evidence type="ECO:0000313" key="2">
    <source>
        <dbReference type="RefSeq" id="XP_075074522.1"/>
    </source>
</evidence>
<gene>
    <name evidence="2" type="primary">LOC142162110</name>
</gene>